<sequence length="891" mass="97205">MSDIRQILDKVPHLPQLVYKSLKEGSRETDPCRPQRPNRSAKVNASVHGSRPVDEEDALKDVFMWGEGVEDGVLGGGGGADRYDSHRAGGDALLPRLLKSTDTLEVRNIFCGKQYASLVTKQGEIFTWGEEHGGRLGHKTNLDVPYPKLVDSLVSAHVVSVACGVSHACALTSSGEVYEWGDSCHGAAHPGEGNRRSQWIPRRLAGPLSGISISKVACGDWHTAVVSSSGQLFTYGNGVFGVLGHGDLASASRPKEVDALRGMRVKSVACGPWHTAAVVEVGAGRCRGGDSSSGKLFTWGDNDEGKLGHPSKDKKLVPTCVAALADHDFVQVSCGVMLTVVLTITGTVFAMGSSIHGQLGNPRAEDKSVTNVEGALKGEYVKEISAGSFHVAALTAKGQVYTWGKGRNGRLGLGDAEDRNSPACVEALKDRQVQCVACGSSFTAAICLHRSILSCDQSVCNGCHLVFGFTRKKHNCYNCGLLFCHSCTGRKALNASLAPDKNKQSRVCDSCFKQLKVSESSSLIERETSSPRLALLVQKRLSVLKADLRKAGVHQPKIFSPKLHCREAISNVEDSATVNQVSSQKNSLPSPLFPSRRRRWGQVSCPVLFSEFQTSHATGRGEEYEGSDICLQENRLNSKSMSFSSSSLKADFRNPDKLLVEELQQLRDEVRNLTRECQDKVEKLEQCKQRVKETLSMARDEAARCIAAKDAIKALTEQMNAIAEKFPAAGEVKSLGSILYDRFVQTPEHACIQTKLSEAAKLVADANGAEEALKDIQRSDSRDCLSPSADPSIETKKRTDRRRQTGSPNEPHLAESNASNPSKTEWIEQDEPGVYITFMILPSGRKGLKRVRFSRRQFSEKEAEKWWKENQIRVYVKYDIEQMASTASGKT</sequence>
<dbReference type="PROSITE" id="PS50012">
    <property type="entry name" value="RCC1_3"/>
    <property type="match status" value="7"/>
</dbReference>
<evidence type="ECO:0000256" key="8">
    <source>
        <dbReference type="SAM" id="MobiDB-lite"/>
    </source>
</evidence>
<keyword evidence="12" id="KW-1185">Reference proteome</keyword>
<feature type="region of interest" description="Disordered" evidence="8">
    <location>
        <begin position="777"/>
        <end position="825"/>
    </location>
</feature>
<dbReference type="PROSITE" id="PS00626">
    <property type="entry name" value="RCC1_2"/>
    <property type="match status" value="2"/>
</dbReference>
<evidence type="ECO:0000256" key="7">
    <source>
        <dbReference type="SAM" id="Coils"/>
    </source>
</evidence>
<dbReference type="InterPro" id="IPR013591">
    <property type="entry name" value="Brevis_radix_dom"/>
</dbReference>
<feature type="domain" description="BRX" evidence="10">
    <location>
        <begin position="824"/>
        <end position="879"/>
    </location>
</feature>
<dbReference type="InterPro" id="IPR051210">
    <property type="entry name" value="Ub_ligase/GEF_domain"/>
</dbReference>
<evidence type="ECO:0000256" key="5">
    <source>
        <dbReference type="PROSITE-ProRule" id="PRU00091"/>
    </source>
</evidence>
<dbReference type="SMART" id="SM00064">
    <property type="entry name" value="FYVE"/>
    <property type="match status" value="1"/>
</dbReference>
<dbReference type="GO" id="GO:0008270">
    <property type="term" value="F:zinc ion binding"/>
    <property type="evidence" value="ECO:0007669"/>
    <property type="project" value="UniProtKB-KW"/>
</dbReference>
<evidence type="ECO:0000313" key="11">
    <source>
        <dbReference type="EMBL" id="CAA7391191.1"/>
    </source>
</evidence>
<evidence type="ECO:0000259" key="10">
    <source>
        <dbReference type="PROSITE" id="PS51514"/>
    </source>
</evidence>
<evidence type="ECO:0000256" key="2">
    <source>
        <dbReference type="ARBA" id="ARBA00022737"/>
    </source>
</evidence>
<dbReference type="Gene3D" id="3.30.40.10">
    <property type="entry name" value="Zinc/RING finger domain, C3HC4 (zinc finger)"/>
    <property type="match status" value="1"/>
</dbReference>
<keyword evidence="2" id="KW-0677">Repeat</keyword>
<gene>
    <name evidence="11" type="ORF">SI8410_02002548</name>
</gene>
<dbReference type="OrthoDB" id="5981550at2759"/>
<keyword evidence="7" id="KW-0175">Coiled coil</keyword>
<feature type="repeat" description="RCC1" evidence="6">
    <location>
        <begin position="175"/>
        <end position="229"/>
    </location>
</feature>
<dbReference type="InterPro" id="IPR011011">
    <property type="entry name" value="Znf_FYVE_PHD"/>
</dbReference>
<dbReference type="PRINTS" id="PR00633">
    <property type="entry name" value="RCCNDNSATION"/>
</dbReference>
<keyword evidence="1" id="KW-0479">Metal-binding</keyword>
<dbReference type="CDD" id="cd00065">
    <property type="entry name" value="FYVE_like_SF"/>
    <property type="match status" value="1"/>
</dbReference>
<evidence type="ECO:0000313" key="12">
    <source>
        <dbReference type="Proteomes" id="UP000663760"/>
    </source>
</evidence>
<dbReference type="PROSITE" id="PS50178">
    <property type="entry name" value="ZF_FYVE"/>
    <property type="match status" value="1"/>
</dbReference>
<feature type="domain" description="FYVE-type" evidence="9">
    <location>
        <begin position="454"/>
        <end position="516"/>
    </location>
</feature>
<dbReference type="Pfam" id="PF25390">
    <property type="entry name" value="WD40_RLD"/>
    <property type="match status" value="1"/>
</dbReference>
<reference evidence="11" key="1">
    <citation type="submission" date="2020-02" db="EMBL/GenBank/DDBJ databases">
        <authorList>
            <person name="Scholz U."/>
            <person name="Mascher M."/>
            <person name="Fiebig A."/>
        </authorList>
    </citation>
    <scope>NUCLEOTIDE SEQUENCE</scope>
</reference>
<dbReference type="Proteomes" id="UP000663760">
    <property type="component" value="Chromosome 2"/>
</dbReference>
<keyword evidence="3 5" id="KW-0863">Zinc-finger</keyword>
<evidence type="ECO:0000256" key="1">
    <source>
        <dbReference type="ARBA" id="ARBA00022723"/>
    </source>
</evidence>
<evidence type="ECO:0000256" key="6">
    <source>
        <dbReference type="PROSITE-ProRule" id="PRU00235"/>
    </source>
</evidence>
<protein>
    <submittedName>
        <fullName evidence="11">Uncharacterized protein</fullName>
    </submittedName>
</protein>
<dbReference type="InterPro" id="IPR000306">
    <property type="entry name" value="Znf_FYVE"/>
</dbReference>
<feature type="compositionally biased region" description="Basic and acidic residues" evidence="8">
    <location>
        <begin position="23"/>
        <end position="33"/>
    </location>
</feature>
<keyword evidence="4" id="KW-0862">Zinc</keyword>
<feature type="coiled-coil region" evidence="7">
    <location>
        <begin position="656"/>
        <end position="701"/>
    </location>
</feature>
<feature type="repeat" description="RCC1" evidence="6">
    <location>
        <begin position="230"/>
        <end position="281"/>
    </location>
</feature>
<dbReference type="InterPro" id="IPR000408">
    <property type="entry name" value="Reg_chr_condens"/>
</dbReference>
<dbReference type="SUPFAM" id="SSF50985">
    <property type="entry name" value="RCC1/BLIP-II"/>
    <property type="match status" value="1"/>
</dbReference>
<dbReference type="SUPFAM" id="SSF57903">
    <property type="entry name" value="FYVE/PHD zinc finger"/>
    <property type="match status" value="1"/>
</dbReference>
<dbReference type="InterPro" id="IPR017455">
    <property type="entry name" value="Znf_FYVE-rel"/>
</dbReference>
<proteinExistence type="predicted"/>
<dbReference type="EMBL" id="LR746265">
    <property type="protein sequence ID" value="CAA7391191.1"/>
    <property type="molecule type" value="Genomic_DNA"/>
</dbReference>
<feature type="region of interest" description="Disordered" evidence="8">
    <location>
        <begin position="23"/>
        <end position="51"/>
    </location>
</feature>
<feature type="repeat" description="RCC1" evidence="6">
    <location>
        <begin position="346"/>
        <end position="397"/>
    </location>
</feature>
<dbReference type="InterPro" id="IPR027988">
    <property type="entry name" value="BRX_N"/>
</dbReference>
<dbReference type="PANTHER" id="PTHR22870">
    <property type="entry name" value="REGULATOR OF CHROMOSOME CONDENSATION"/>
    <property type="match status" value="1"/>
</dbReference>
<dbReference type="InterPro" id="IPR058923">
    <property type="entry name" value="RCC1-like_dom"/>
</dbReference>
<dbReference type="InterPro" id="IPR013083">
    <property type="entry name" value="Znf_RING/FYVE/PHD"/>
</dbReference>
<feature type="repeat" description="RCC1" evidence="6">
    <location>
        <begin position="294"/>
        <end position="345"/>
    </location>
</feature>
<dbReference type="InterPro" id="IPR009091">
    <property type="entry name" value="RCC1/BLIP-II"/>
</dbReference>
<feature type="repeat" description="RCC1" evidence="6">
    <location>
        <begin position="60"/>
        <end position="122"/>
    </location>
</feature>
<evidence type="ECO:0000256" key="4">
    <source>
        <dbReference type="ARBA" id="ARBA00022833"/>
    </source>
</evidence>
<dbReference type="Pfam" id="PF08381">
    <property type="entry name" value="BRX"/>
    <property type="match status" value="1"/>
</dbReference>
<dbReference type="PROSITE" id="PS51514">
    <property type="entry name" value="BRX"/>
    <property type="match status" value="1"/>
</dbReference>
<dbReference type="PANTHER" id="PTHR22870:SF350">
    <property type="entry name" value="F12P19.9 PROTEIN"/>
    <property type="match status" value="1"/>
</dbReference>
<feature type="repeat" description="RCC1" evidence="6">
    <location>
        <begin position="398"/>
        <end position="449"/>
    </location>
</feature>
<evidence type="ECO:0000256" key="3">
    <source>
        <dbReference type="ARBA" id="ARBA00022771"/>
    </source>
</evidence>
<accession>A0A7I8K438</accession>
<organism evidence="11 12">
    <name type="scientific">Spirodela intermedia</name>
    <name type="common">Intermediate duckweed</name>
    <dbReference type="NCBI Taxonomy" id="51605"/>
    <lineage>
        <taxon>Eukaryota</taxon>
        <taxon>Viridiplantae</taxon>
        <taxon>Streptophyta</taxon>
        <taxon>Embryophyta</taxon>
        <taxon>Tracheophyta</taxon>
        <taxon>Spermatophyta</taxon>
        <taxon>Magnoliopsida</taxon>
        <taxon>Liliopsida</taxon>
        <taxon>Araceae</taxon>
        <taxon>Lemnoideae</taxon>
        <taxon>Spirodela</taxon>
    </lineage>
</organism>
<dbReference type="Pfam" id="PF13713">
    <property type="entry name" value="BRX_N"/>
    <property type="match status" value="1"/>
</dbReference>
<feature type="repeat" description="RCC1" evidence="6">
    <location>
        <begin position="123"/>
        <end position="174"/>
    </location>
</feature>
<dbReference type="AlphaFoldDB" id="A0A7I8K438"/>
<dbReference type="Pfam" id="PF01363">
    <property type="entry name" value="FYVE"/>
    <property type="match status" value="1"/>
</dbReference>
<name>A0A7I8K438_SPIIN</name>
<evidence type="ECO:0000259" key="9">
    <source>
        <dbReference type="PROSITE" id="PS50178"/>
    </source>
</evidence>
<dbReference type="Gene3D" id="2.130.10.30">
    <property type="entry name" value="Regulator of chromosome condensation 1/beta-lactamase-inhibitor protein II"/>
    <property type="match status" value="3"/>
</dbReference>